<dbReference type="OrthoDB" id="419520at2759"/>
<dbReference type="EMBL" id="CAJNJA010005378">
    <property type="protein sequence ID" value="CAE7189332.1"/>
    <property type="molecule type" value="Genomic_DNA"/>
</dbReference>
<keyword evidence="1" id="KW-0472">Membrane</keyword>
<gene>
    <name evidence="2" type="ORF">SNEC2469_LOCUS1051</name>
</gene>
<evidence type="ECO:0000313" key="2">
    <source>
        <dbReference type="EMBL" id="CAE7189332.1"/>
    </source>
</evidence>
<feature type="transmembrane region" description="Helical" evidence="1">
    <location>
        <begin position="536"/>
        <end position="553"/>
    </location>
</feature>
<feature type="transmembrane region" description="Helical" evidence="1">
    <location>
        <begin position="265"/>
        <end position="283"/>
    </location>
</feature>
<feature type="transmembrane region" description="Helical" evidence="1">
    <location>
        <begin position="403"/>
        <end position="425"/>
    </location>
</feature>
<feature type="transmembrane region" description="Helical" evidence="1">
    <location>
        <begin position="312"/>
        <end position="340"/>
    </location>
</feature>
<sequence length="562" mass="62486">MSDESTFRADEDKDGLPEVLMKETTAECFNIPVFREQLLLHLLSPFCIPFYLLMGKRALLSNTQTWPCPNLVTLYWTTVPLIVYANAMLFVLFYDEFERNDIGVAEIVIVPCLAMFTHRSMIALKYSGLSPEEYALWLSAPRQIAAKWSKQMQLISTWLPVPDEILVAEIDKACKYQGADLHEIFFEHDVQDVSSWRCWQVWEQMLEGHCTNSELKSSSLCPNLTRVLSRETSVSFSRGLRRISAHQLLYTLYRRTADEVVEGQRFISVGLFALFPAIFPIAWRCVKCTSELGDEVDAGDILAAGFGRHSYVVSYCVAQAAFIAYSHGAVSSVFAVIAIIHYRRMQMVMESVQQLARRLPCLYPNLPQVQLSGPTAEANVRAVLACFETVLRMGSRYQHRADSYIGALATASTMGLGLVLIGVILGAHSQLNAGTCVCLVIISGVTVAIHQMILYGRLATWAAHAQFRLSGASSSSKANENFGKLSSNFCRARWRNSVTGDSEVGDQVMSLAMERLALLAETEPVTVACLIPTADLGYSIVSLVSTFVLYILGKLLHVELPL</sequence>
<feature type="transmembrane region" description="Helical" evidence="1">
    <location>
        <begin position="431"/>
        <end position="449"/>
    </location>
</feature>
<protein>
    <submittedName>
        <fullName evidence="2">Uncharacterized protein</fullName>
    </submittedName>
</protein>
<keyword evidence="1" id="KW-0812">Transmembrane</keyword>
<feature type="transmembrane region" description="Helical" evidence="1">
    <location>
        <begin position="38"/>
        <end position="54"/>
    </location>
</feature>
<organism evidence="2 3">
    <name type="scientific">Symbiodinium necroappetens</name>
    <dbReference type="NCBI Taxonomy" id="1628268"/>
    <lineage>
        <taxon>Eukaryota</taxon>
        <taxon>Sar</taxon>
        <taxon>Alveolata</taxon>
        <taxon>Dinophyceae</taxon>
        <taxon>Suessiales</taxon>
        <taxon>Symbiodiniaceae</taxon>
        <taxon>Symbiodinium</taxon>
    </lineage>
</organism>
<dbReference type="Proteomes" id="UP000601435">
    <property type="component" value="Unassembled WGS sequence"/>
</dbReference>
<name>A0A812IYQ3_9DINO</name>
<reference evidence="2" key="1">
    <citation type="submission" date="2021-02" db="EMBL/GenBank/DDBJ databases">
        <authorList>
            <person name="Dougan E. K."/>
            <person name="Rhodes N."/>
            <person name="Thang M."/>
            <person name="Chan C."/>
        </authorList>
    </citation>
    <scope>NUCLEOTIDE SEQUENCE</scope>
</reference>
<comment type="caution">
    <text evidence="2">The sequence shown here is derived from an EMBL/GenBank/DDBJ whole genome shotgun (WGS) entry which is preliminary data.</text>
</comment>
<dbReference type="AlphaFoldDB" id="A0A812IYQ3"/>
<keyword evidence="1" id="KW-1133">Transmembrane helix</keyword>
<evidence type="ECO:0000256" key="1">
    <source>
        <dbReference type="SAM" id="Phobius"/>
    </source>
</evidence>
<evidence type="ECO:0000313" key="3">
    <source>
        <dbReference type="Proteomes" id="UP000601435"/>
    </source>
</evidence>
<feature type="transmembrane region" description="Helical" evidence="1">
    <location>
        <begin position="74"/>
        <end position="94"/>
    </location>
</feature>
<keyword evidence="3" id="KW-1185">Reference proteome</keyword>
<proteinExistence type="predicted"/>
<accession>A0A812IYQ3</accession>